<evidence type="ECO:0000313" key="2">
    <source>
        <dbReference type="EMBL" id="KAK4366978.1"/>
    </source>
</evidence>
<proteinExistence type="predicted"/>
<dbReference type="InterPro" id="IPR006527">
    <property type="entry name" value="F-box-assoc_dom_typ1"/>
</dbReference>
<feature type="domain" description="F-box associated beta-propeller type 1" evidence="1">
    <location>
        <begin position="70"/>
        <end position="204"/>
    </location>
</feature>
<dbReference type="InterPro" id="IPR050796">
    <property type="entry name" value="SCF_F-box_component"/>
</dbReference>
<dbReference type="InterPro" id="IPR017451">
    <property type="entry name" value="F-box-assoc_interact_dom"/>
</dbReference>
<reference evidence="2" key="1">
    <citation type="submission" date="2023-12" db="EMBL/GenBank/DDBJ databases">
        <title>Genome assembly of Anisodus tanguticus.</title>
        <authorList>
            <person name="Wang Y.-J."/>
        </authorList>
    </citation>
    <scope>NUCLEOTIDE SEQUENCE</scope>
    <source>
        <strain evidence="2">KB-2021</strain>
        <tissue evidence="2">Leaf</tissue>
    </source>
</reference>
<dbReference type="NCBIfam" id="TIGR01640">
    <property type="entry name" value="F_box_assoc_1"/>
    <property type="match status" value="1"/>
</dbReference>
<dbReference type="Proteomes" id="UP001291623">
    <property type="component" value="Unassembled WGS sequence"/>
</dbReference>
<name>A0AAE1SCN5_9SOLA</name>
<evidence type="ECO:0000313" key="3">
    <source>
        <dbReference type="Proteomes" id="UP001291623"/>
    </source>
</evidence>
<protein>
    <recommendedName>
        <fullName evidence="1">F-box associated beta-propeller type 1 domain-containing protein</fullName>
    </recommendedName>
</protein>
<keyword evidence="3" id="KW-1185">Reference proteome</keyword>
<dbReference type="PANTHER" id="PTHR31672">
    <property type="entry name" value="BNACNNG10540D PROTEIN"/>
    <property type="match status" value="1"/>
</dbReference>
<dbReference type="EMBL" id="JAVYJV010000007">
    <property type="protein sequence ID" value="KAK4366978.1"/>
    <property type="molecule type" value="Genomic_DNA"/>
</dbReference>
<accession>A0AAE1SCN5</accession>
<dbReference type="AlphaFoldDB" id="A0AAE1SCN5"/>
<gene>
    <name evidence="2" type="ORF">RND71_014858</name>
</gene>
<sequence length="300" mass="34380">MRSLVRFKCVLKSWKTLIYDPYFKKKHLNHAKNDLNSQKLLVSQRSIDKHEMYTLCCSLSSVQLVEDVQKHDCHLNCKPWGCSLRCCYDGLFLLSVFDGPDEHLLLWNPSTRESTVLPHHKVSYRGCTYGFGYDATSDDYKILKIDGNLPYCYTVPYEIFKRKSGSWRNIGNHPTGTLIVPSIREPLMDSLAFLHGAFHWLGCSEYIDMSERMCCVSNSWFKQLGRNAKNLGLNCLQCEILLFIPSNRNIGLGMVKCYCAADIVGVIVEYLGHPQDNLDYGLKVLVIPIPPRKDRKLDLS</sequence>
<dbReference type="PANTHER" id="PTHR31672:SF13">
    <property type="entry name" value="F-BOX PROTEIN CPR30-LIKE"/>
    <property type="match status" value="1"/>
</dbReference>
<dbReference type="Pfam" id="PF07734">
    <property type="entry name" value="FBA_1"/>
    <property type="match status" value="1"/>
</dbReference>
<comment type="caution">
    <text evidence="2">The sequence shown here is derived from an EMBL/GenBank/DDBJ whole genome shotgun (WGS) entry which is preliminary data.</text>
</comment>
<organism evidence="2 3">
    <name type="scientific">Anisodus tanguticus</name>
    <dbReference type="NCBI Taxonomy" id="243964"/>
    <lineage>
        <taxon>Eukaryota</taxon>
        <taxon>Viridiplantae</taxon>
        <taxon>Streptophyta</taxon>
        <taxon>Embryophyta</taxon>
        <taxon>Tracheophyta</taxon>
        <taxon>Spermatophyta</taxon>
        <taxon>Magnoliopsida</taxon>
        <taxon>eudicotyledons</taxon>
        <taxon>Gunneridae</taxon>
        <taxon>Pentapetalae</taxon>
        <taxon>asterids</taxon>
        <taxon>lamiids</taxon>
        <taxon>Solanales</taxon>
        <taxon>Solanaceae</taxon>
        <taxon>Solanoideae</taxon>
        <taxon>Hyoscyameae</taxon>
        <taxon>Anisodus</taxon>
    </lineage>
</organism>
<evidence type="ECO:0000259" key="1">
    <source>
        <dbReference type="Pfam" id="PF07734"/>
    </source>
</evidence>